<name>A0ABQ3XZE9_9ACTN</name>
<reference evidence="1 2" key="1">
    <citation type="submission" date="2021-01" db="EMBL/GenBank/DDBJ databases">
        <title>Whole genome shotgun sequence of Actinoplanes deccanensis NBRC 13994.</title>
        <authorList>
            <person name="Komaki H."/>
            <person name="Tamura T."/>
        </authorList>
    </citation>
    <scope>NUCLEOTIDE SEQUENCE [LARGE SCALE GENOMIC DNA]</scope>
    <source>
        <strain evidence="1 2">NBRC 13994</strain>
    </source>
</reference>
<protein>
    <submittedName>
        <fullName evidence="1">Uncharacterized protein</fullName>
    </submittedName>
</protein>
<sequence length="190" mass="20494">MTSLRDVVNFLFGAPGQPVRGRSTEMLDDGVVQVEYAGDDHVYLVTVRQIPRVALPLQGPVEAGEVSGVPVELVGVAVANHVEVTLDAARGAARDAALSAFRQLYRRWEHDKGRGEPPSWPAEEIGAIPMAISDDLGTVYRRHSGRAGGHGSEFEARWSYLPVPSAQASRLTLRFAPHGGDPVEVELPLP</sequence>
<evidence type="ECO:0000313" key="1">
    <source>
        <dbReference type="EMBL" id="GID73113.1"/>
    </source>
</evidence>
<dbReference type="Proteomes" id="UP000609879">
    <property type="component" value="Unassembled WGS sequence"/>
</dbReference>
<dbReference type="EMBL" id="BOMI01000028">
    <property type="protein sequence ID" value="GID73113.1"/>
    <property type="molecule type" value="Genomic_DNA"/>
</dbReference>
<evidence type="ECO:0000313" key="2">
    <source>
        <dbReference type="Proteomes" id="UP000609879"/>
    </source>
</evidence>
<proteinExistence type="predicted"/>
<keyword evidence="2" id="KW-1185">Reference proteome</keyword>
<accession>A0ABQ3XZE9</accession>
<organism evidence="1 2">
    <name type="scientific">Paractinoplanes deccanensis</name>
    <dbReference type="NCBI Taxonomy" id="113561"/>
    <lineage>
        <taxon>Bacteria</taxon>
        <taxon>Bacillati</taxon>
        <taxon>Actinomycetota</taxon>
        <taxon>Actinomycetes</taxon>
        <taxon>Micromonosporales</taxon>
        <taxon>Micromonosporaceae</taxon>
        <taxon>Paractinoplanes</taxon>
    </lineage>
</organism>
<comment type="caution">
    <text evidence="1">The sequence shown here is derived from an EMBL/GenBank/DDBJ whole genome shotgun (WGS) entry which is preliminary data.</text>
</comment>
<gene>
    <name evidence="1" type="ORF">Ade02nite_17540</name>
</gene>